<evidence type="ECO:0000313" key="2">
    <source>
        <dbReference type="EMBL" id="QOV88770.1"/>
    </source>
</evidence>
<accession>A0A7M2WW95</accession>
<dbReference type="Gene3D" id="2.40.50.100">
    <property type="match status" value="1"/>
</dbReference>
<dbReference type="Proteomes" id="UP000593765">
    <property type="component" value="Chromosome"/>
</dbReference>
<dbReference type="Pfam" id="PF00364">
    <property type="entry name" value="Biotin_lipoyl"/>
    <property type="match status" value="1"/>
</dbReference>
<dbReference type="AlphaFoldDB" id="A0A7M2WW95"/>
<dbReference type="RefSeq" id="WP_206291773.1">
    <property type="nucleotide sequence ID" value="NZ_CP063458.1"/>
</dbReference>
<dbReference type="KEGG" id="hbs:IPV69_21460"/>
<reference evidence="2 3" key="1">
    <citation type="submission" date="2020-10" db="EMBL/GenBank/DDBJ databases">
        <title>Wide distribution of Phycisphaera-like planctomycetes from WD2101 soil group in peatlands and genome analysis of the first cultivated representative.</title>
        <authorList>
            <person name="Dedysh S.N."/>
            <person name="Beletsky A.V."/>
            <person name="Ivanova A."/>
            <person name="Kulichevskaya I.S."/>
            <person name="Suzina N.E."/>
            <person name="Philippov D.A."/>
            <person name="Rakitin A.L."/>
            <person name="Mardanov A.V."/>
            <person name="Ravin N.V."/>
        </authorList>
    </citation>
    <scope>NUCLEOTIDE SEQUENCE [LARGE SCALE GENOMIC DNA]</scope>
    <source>
        <strain evidence="2 3">M1803</strain>
    </source>
</reference>
<dbReference type="EMBL" id="CP063458">
    <property type="protein sequence ID" value="QOV88770.1"/>
    <property type="molecule type" value="Genomic_DNA"/>
</dbReference>
<keyword evidence="3" id="KW-1185">Reference proteome</keyword>
<gene>
    <name evidence="2" type="ORF">IPV69_21460</name>
</gene>
<dbReference type="InterPro" id="IPR011053">
    <property type="entry name" value="Single_hybrid_motif"/>
</dbReference>
<evidence type="ECO:0000313" key="3">
    <source>
        <dbReference type="Proteomes" id="UP000593765"/>
    </source>
</evidence>
<proteinExistence type="predicted"/>
<sequence length="71" mass="7728">MLLQGGPFILSRWRVKEGEYILKGQVIADIETDKACGELEADCSGHVRRLLVAEGAAIYPGEPLIDLDESA</sequence>
<name>A0A7M2WW95_9BACT</name>
<dbReference type="PROSITE" id="PS50968">
    <property type="entry name" value="BIOTINYL_LIPOYL"/>
    <property type="match status" value="1"/>
</dbReference>
<feature type="domain" description="Lipoyl-binding" evidence="1">
    <location>
        <begin position="1"/>
        <end position="68"/>
    </location>
</feature>
<dbReference type="SUPFAM" id="SSF51230">
    <property type="entry name" value="Single hybrid motif"/>
    <property type="match status" value="1"/>
</dbReference>
<evidence type="ECO:0000259" key="1">
    <source>
        <dbReference type="PROSITE" id="PS50968"/>
    </source>
</evidence>
<dbReference type="CDD" id="cd06849">
    <property type="entry name" value="lipoyl_domain"/>
    <property type="match status" value="1"/>
</dbReference>
<organism evidence="2 3">
    <name type="scientific">Humisphaera borealis</name>
    <dbReference type="NCBI Taxonomy" id="2807512"/>
    <lineage>
        <taxon>Bacteria</taxon>
        <taxon>Pseudomonadati</taxon>
        <taxon>Planctomycetota</taxon>
        <taxon>Phycisphaerae</taxon>
        <taxon>Tepidisphaerales</taxon>
        <taxon>Tepidisphaeraceae</taxon>
        <taxon>Humisphaera</taxon>
    </lineage>
</organism>
<protein>
    <recommendedName>
        <fullName evidence="1">Lipoyl-binding domain-containing protein</fullName>
    </recommendedName>
</protein>
<dbReference type="InterPro" id="IPR000089">
    <property type="entry name" value="Biotin_lipoyl"/>
</dbReference>